<dbReference type="EMBL" id="JARKHS020007844">
    <property type="protein sequence ID" value="KAK8781248.1"/>
    <property type="molecule type" value="Genomic_DNA"/>
</dbReference>
<evidence type="ECO:0000313" key="8">
    <source>
        <dbReference type="EMBL" id="KAK8781248.1"/>
    </source>
</evidence>
<reference evidence="8 9" key="1">
    <citation type="journal article" date="2023" name="Arcadia Sci">
        <title>De novo assembly of a long-read Amblyomma americanum tick genome.</title>
        <authorList>
            <person name="Chou S."/>
            <person name="Poskanzer K.E."/>
            <person name="Rollins M."/>
            <person name="Thuy-Boun P.S."/>
        </authorList>
    </citation>
    <scope>NUCLEOTIDE SEQUENCE [LARGE SCALE GENOMIC DNA]</scope>
    <source>
        <strain evidence="8">F_SG_1</strain>
        <tissue evidence="8">Salivary glands</tissue>
    </source>
</reference>
<dbReference type="PANTHER" id="PTHR11999:SF70">
    <property type="entry name" value="MIP05841P"/>
    <property type="match status" value="1"/>
</dbReference>
<evidence type="ECO:0000256" key="1">
    <source>
        <dbReference type="ARBA" id="ARBA00001933"/>
    </source>
</evidence>
<protein>
    <recommendedName>
        <fullName evidence="10">Aromatic-l-amino-acid/l-histidine decarboxylase</fullName>
    </recommendedName>
</protein>
<feature type="compositionally biased region" description="Low complexity" evidence="7">
    <location>
        <begin position="32"/>
        <end position="42"/>
    </location>
</feature>
<dbReference type="FunFam" id="1.20.1340.10:FF:000001">
    <property type="entry name" value="Histidine decarboxylase"/>
    <property type="match status" value="1"/>
</dbReference>
<evidence type="ECO:0000256" key="5">
    <source>
        <dbReference type="ARBA" id="ARBA00023239"/>
    </source>
</evidence>
<feature type="region of interest" description="Disordered" evidence="7">
    <location>
        <begin position="677"/>
        <end position="707"/>
    </location>
</feature>
<dbReference type="AlphaFoldDB" id="A0AAQ4F3G1"/>
<dbReference type="Proteomes" id="UP001321473">
    <property type="component" value="Unassembled WGS sequence"/>
</dbReference>
<evidence type="ECO:0000256" key="2">
    <source>
        <dbReference type="ARBA" id="ARBA00009533"/>
    </source>
</evidence>
<feature type="region of interest" description="Disordered" evidence="7">
    <location>
        <begin position="226"/>
        <end position="246"/>
    </location>
</feature>
<keyword evidence="3" id="KW-0210">Decarboxylase</keyword>
<evidence type="ECO:0008006" key="10">
    <source>
        <dbReference type="Google" id="ProtNLM"/>
    </source>
</evidence>
<dbReference type="GO" id="GO:0016831">
    <property type="term" value="F:carboxy-lyase activity"/>
    <property type="evidence" value="ECO:0007669"/>
    <property type="project" value="UniProtKB-KW"/>
</dbReference>
<dbReference type="PANTHER" id="PTHR11999">
    <property type="entry name" value="GROUP II PYRIDOXAL-5-PHOSPHATE DECARBOXYLASE"/>
    <property type="match status" value="1"/>
</dbReference>
<accession>A0AAQ4F3G1</accession>
<comment type="cofactor">
    <cofactor evidence="1 6">
        <name>pyridoxal 5'-phosphate</name>
        <dbReference type="ChEBI" id="CHEBI:597326"/>
    </cofactor>
</comment>
<dbReference type="SUPFAM" id="SSF53383">
    <property type="entry name" value="PLP-dependent transferases"/>
    <property type="match status" value="2"/>
</dbReference>
<feature type="region of interest" description="Disordered" evidence="7">
    <location>
        <begin position="77"/>
        <end position="113"/>
    </location>
</feature>
<keyword evidence="4 6" id="KW-0663">Pyridoxal phosphate</keyword>
<name>A0AAQ4F3G1_AMBAM</name>
<dbReference type="Gene3D" id="3.40.640.10">
    <property type="entry name" value="Type I PLP-dependent aspartate aminotransferase-like (Major domain)"/>
    <property type="match status" value="1"/>
</dbReference>
<keyword evidence="5" id="KW-0456">Lyase</keyword>
<dbReference type="Pfam" id="PF00282">
    <property type="entry name" value="Pyridoxal_deC"/>
    <property type="match status" value="2"/>
</dbReference>
<evidence type="ECO:0000256" key="4">
    <source>
        <dbReference type="ARBA" id="ARBA00022898"/>
    </source>
</evidence>
<dbReference type="GO" id="GO:0030170">
    <property type="term" value="F:pyridoxal phosphate binding"/>
    <property type="evidence" value="ECO:0007669"/>
    <property type="project" value="InterPro"/>
</dbReference>
<evidence type="ECO:0000256" key="7">
    <source>
        <dbReference type="SAM" id="MobiDB-lite"/>
    </source>
</evidence>
<dbReference type="GO" id="GO:0006520">
    <property type="term" value="P:amino acid metabolic process"/>
    <property type="evidence" value="ECO:0007669"/>
    <property type="project" value="InterPro"/>
</dbReference>
<dbReference type="InterPro" id="IPR015424">
    <property type="entry name" value="PyrdxlP-dep_Trfase"/>
</dbReference>
<keyword evidence="9" id="KW-1185">Reference proteome</keyword>
<dbReference type="Gene3D" id="3.90.1150.10">
    <property type="entry name" value="Aspartate Aminotransferase, domain 1"/>
    <property type="match status" value="1"/>
</dbReference>
<dbReference type="FunFam" id="3.90.1150.10:FF:000018">
    <property type="entry name" value="Histidine decarboxylase"/>
    <property type="match status" value="1"/>
</dbReference>
<evidence type="ECO:0000256" key="3">
    <source>
        <dbReference type="ARBA" id="ARBA00022793"/>
    </source>
</evidence>
<dbReference type="CDD" id="cd06450">
    <property type="entry name" value="DOPA_deC_like"/>
    <property type="match status" value="1"/>
</dbReference>
<sequence>MKPLELLFNRLHFLLKIDARNEEAETPPDVLAARNRAAQSAATSGPEHPPPQREVAKDLLVAYEPRDDVGGYEPAVAQLQGDDLPPPPPPGSSEVERRRRRSEPSLHGMDSVEFRQRGQEMVEYIARYMETIAERRVTPQCEPGYLKEMLPDRAPDQPENWDSIMADVERYIMPGVTHWQHPHFHAYFPAGNSYPSILADMLSDGIGCVGFSWATSRSRRGFLQEAHDERPGRALSREHGAAGAHGKAASPACTELEVIMLDWIGRMINLPEDFLCSSENSKGGGVIQSSASECILNTLLAARYATIKKLKEEQPFVDEGVLLSKLMAYCSKEAHSSVEKAAMIGFVKLRILDTDDNFSMRGSTLAAAIEEDRKAGFVPFFVSATLGTTSCCSFDALAEIGPLCQKEGAWLHVDAAYAGSAFICPEFQYLHKGLEYAMSFNINPNKWMLVNFDCSLMWVKDRFKLTQALVVDPLYLQHSYSDKAIDYRHWGIPLSRRFRSLKLWFVVRRYGIKGLQHYIREHVRLAKKFEQLVRSDPRFEVVNQVIFGLVCFRLKGSNQLNEKLLSSINASGKLHMVPASLNDRYVIRFCVCAPNACDADIAYAWHIVSQFTTELLELLAHEVGKKEEEKEAKIAEESADEVFVLERKQHSLRYRRSFFVRMVSDPKLYNPKIVRALSGSTSSEPHRRQPSESSESPTYTGEVVTPL</sequence>
<evidence type="ECO:0000256" key="6">
    <source>
        <dbReference type="PIRSR" id="PIRSR602129-50"/>
    </source>
</evidence>
<feature type="compositionally biased region" description="Basic and acidic residues" evidence="7">
    <location>
        <begin position="226"/>
        <end position="240"/>
    </location>
</feature>
<proteinExistence type="inferred from homology"/>
<dbReference type="InterPro" id="IPR021115">
    <property type="entry name" value="Pyridoxal-P_BS"/>
</dbReference>
<dbReference type="InterPro" id="IPR015421">
    <property type="entry name" value="PyrdxlP-dep_Trfase_major"/>
</dbReference>
<dbReference type="InterPro" id="IPR002129">
    <property type="entry name" value="PyrdxlP-dep_de-COase"/>
</dbReference>
<gene>
    <name evidence="8" type="ORF">V5799_017411</name>
</gene>
<dbReference type="PROSITE" id="PS00392">
    <property type="entry name" value="DDC_GAD_HDC_YDC"/>
    <property type="match status" value="1"/>
</dbReference>
<dbReference type="Gene3D" id="1.20.1340.10">
    <property type="entry name" value="dopa decarboxylase, N-terminal domain"/>
    <property type="match status" value="1"/>
</dbReference>
<feature type="region of interest" description="Disordered" evidence="7">
    <location>
        <begin position="24"/>
        <end position="59"/>
    </location>
</feature>
<dbReference type="GO" id="GO:0005737">
    <property type="term" value="C:cytoplasm"/>
    <property type="evidence" value="ECO:0007669"/>
    <property type="project" value="TreeGrafter"/>
</dbReference>
<dbReference type="PRINTS" id="PR00800">
    <property type="entry name" value="YHDCRBOXLASE"/>
</dbReference>
<dbReference type="InterPro" id="IPR010977">
    <property type="entry name" value="Aromatic_deC"/>
</dbReference>
<dbReference type="GO" id="GO:0019752">
    <property type="term" value="P:carboxylic acid metabolic process"/>
    <property type="evidence" value="ECO:0007669"/>
    <property type="project" value="InterPro"/>
</dbReference>
<organism evidence="8 9">
    <name type="scientific">Amblyomma americanum</name>
    <name type="common">Lone star tick</name>
    <dbReference type="NCBI Taxonomy" id="6943"/>
    <lineage>
        <taxon>Eukaryota</taxon>
        <taxon>Metazoa</taxon>
        <taxon>Ecdysozoa</taxon>
        <taxon>Arthropoda</taxon>
        <taxon>Chelicerata</taxon>
        <taxon>Arachnida</taxon>
        <taxon>Acari</taxon>
        <taxon>Parasitiformes</taxon>
        <taxon>Ixodida</taxon>
        <taxon>Ixodoidea</taxon>
        <taxon>Ixodidae</taxon>
        <taxon>Amblyomminae</taxon>
        <taxon>Amblyomma</taxon>
    </lineage>
</organism>
<dbReference type="FunFam" id="3.40.640.10:FF:000025">
    <property type="entry name" value="Histidine decarboxylase"/>
    <property type="match status" value="1"/>
</dbReference>
<comment type="caution">
    <text evidence="8">The sequence shown here is derived from an EMBL/GenBank/DDBJ whole genome shotgun (WGS) entry which is preliminary data.</text>
</comment>
<feature type="modified residue" description="N6-(pyridoxal phosphate)lysine" evidence="6">
    <location>
        <position position="446"/>
    </location>
</feature>
<comment type="similarity">
    <text evidence="2">Belongs to the group II decarboxylase family.</text>
</comment>
<dbReference type="InterPro" id="IPR015422">
    <property type="entry name" value="PyrdxlP-dep_Trfase_small"/>
</dbReference>
<evidence type="ECO:0000313" key="9">
    <source>
        <dbReference type="Proteomes" id="UP001321473"/>
    </source>
</evidence>